<evidence type="ECO:0000259" key="4">
    <source>
        <dbReference type="Pfam" id="PF10342"/>
    </source>
</evidence>
<keyword evidence="6" id="KW-1185">Reference proteome</keyword>
<gene>
    <name evidence="5" type="ORF">EMPS_01537</name>
</gene>
<feature type="region of interest" description="Disordered" evidence="2">
    <location>
        <begin position="117"/>
        <end position="155"/>
    </location>
</feature>
<evidence type="ECO:0000313" key="6">
    <source>
        <dbReference type="Proteomes" id="UP000827284"/>
    </source>
</evidence>
<organism evidence="5 6">
    <name type="scientific">Entomortierella parvispora</name>
    <dbReference type="NCBI Taxonomy" id="205924"/>
    <lineage>
        <taxon>Eukaryota</taxon>
        <taxon>Fungi</taxon>
        <taxon>Fungi incertae sedis</taxon>
        <taxon>Mucoromycota</taxon>
        <taxon>Mortierellomycotina</taxon>
        <taxon>Mortierellomycetes</taxon>
        <taxon>Mortierellales</taxon>
        <taxon>Mortierellaceae</taxon>
        <taxon>Entomortierella</taxon>
    </lineage>
</organism>
<dbReference type="Proteomes" id="UP000827284">
    <property type="component" value="Unassembled WGS sequence"/>
</dbReference>
<dbReference type="EMBL" id="BQFW01000002">
    <property type="protein sequence ID" value="GJJ69191.1"/>
    <property type="molecule type" value="Genomic_DNA"/>
</dbReference>
<sequence length="182" mass="18305">MHLSIATFSLSLIGAALAQQAFPIAPVAETVWTSGGAATVQWKLNPPAVKTGLDVELYKGDPAHQTLVSKLGTGAPGGTSLKVTIPPKLNSDWYSVRVGDSYSHYFIIKGVGAAPTGPAPTSGSNATSSITAPTATSSRAVTSTPSTTATTKAASGALSGYTTSEPLAMFAAAAVVALTHAF</sequence>
<dbReference type="AlphaFoldDB" id="A0A9P3LSN2"/>
<accession>A0A9P3LSN2</accession>
<evidence type="ECO:0000256" key="3">
    <source>
        <dbReference type="SAM" id="SignalP"/>
    </source>
</evidence>
<dbReference type="OrthoDB" id="2413528at2759"/>
<feature type="chain" id="PRO_5040214611" description="Yeast cell wall synthesis Kre9/Knh1-like N-terminal domain-containing protein" evidence="3">
    <location>
        <begin position="19"/>
        <end position="182"/>
    </location>
</feature>
<evidence type="ECO:0000256" key="2">
    <source>
        <dbReference type="SAM" id="MobiDB-lite"/>
    </source>
</evidence>
<feature type="signal peptide" evidence="3">
    <location>
        <begin position="1"/>
        <end position="18"/>
    </location>
</feature>
<name>A0A9P3LSN2_9FUNG</name>
<dbReference type="InterPro" id="IPR018466">
    <property type="entry name" value="Kre9/Knh1-like_N"/>
</dbReference>
<feature type="compositionally biased region" description="Low complexity" evidence="2">
    <location>
        <begin position="126"/>
        <end position="155"/>
    </location>
</feature>
<protein>
    <recommendedName>
        <fullName evidence="4">Yeast cell wall synthesis Kre9/Knh1-like N-terminal domain-containing protein</fullName>
    </recommendedName>
</protein>
<evidence type="ECO:0000313" key="5">
    <source>
        <dbReference type="EMBL" id="GJJ69191.1"/>
    </source>
</evidence>
<evidence type="ECO:0000256" key="1">
    <source>
        <dbReference type="ARBA" id="ARBA00022729"/>
    </source>
</evidence>
<keyword evidence="1 3" id="KW-0732">Signal</keyword>
<dbReference type="Pfam" id="PF10342">
    <property type="entry name" value="Kre9_KNH"/>
    <property type="match status" value="1"/>
</dbReference>
<reference evidence="5" key="2">
    <citation type="journal article" date="2022" name="Microbiol. Resour. Announc.">
        <title>Whole-Genome Sequence of Entomortierella parvispora E1425, a Mucoromycotan Fungus Associated with Burkholderiaceae-Related Endosymbiotic Bacteria.</title>
        <authorList>
            <person name="Herlambang A."/>
            <person name="Guo Y."/>
            <person name="Takashima Y."/>
            <person name="Narisawa K."/>
            <person name="Ohta H."/>
            <person name="Nishizawa T."/>
        </authorList>
    </citation>
    <scope>NUCLEOTIDE SEQUENCE</scope>
    <source>
        <strain evidence="5">E1425</strain>
    </source>
</reference>
<reference evidence="5" key="1">
    <citation type="submission" date="2021-11" db="EMBL/GenBank/DDBJ databases">
        <authorList>
            <person name="Herlambang A."/>
            <person name="Guo Y."/>
            <person name="Takashima Y."/>
            <person name="Nishizawa T."/>
        </authorList>
    </citation>
    <scope>NUCLEOTIDE SEQUENCE</scope>
    <source>
        <strain evidence="5">E1425</strain>
    </source>
</reference>
<proteinExistence type="predicted"/>
<comment type="caution">
    <text evidence="5">The sequence shown here is derived from an EMBL/GenBank/DDBJ whole genome shotgun (WGS) entry which is preliminary data.</text>
</comment>
<feature type="domain" description="Yeast cell wall synthesis Kre9/Knh1-like N-terminal" evidence="4">
    <location>
        <begin position="26"/>
        <end position="102"/>
    </location>
</feature>